<evidence type="ECO:0000313" key="1">
    <source>
        <dbReference type="EMBL" id="KAG2628371.1"/>
    </source>
</evidence>
<dbReference type="PANTHER" id="PTHR33186">
    <property type="entry name" value="OS10G0136150 PROTEIN-RELATED"/>
    <property type="match status" value="1"/>
</dbReference>
<keyword evidence="2" id="KW-1185">Reference proteome</keyword>
<proteinExistence type="predicted"/>
<dbReference type="AlphaFoldDB" id="A0A8T0UVM3"/>
<protein>
    <recommendedName>
        <fullName evidence="3">F-box protein</fullName>
    </recommendedName>
</protein>
<organism evidence="1 2">
    <name type="scientific">Panicum virgatum</name>
    <name type="common">Blackwell switchgrass</name>
    <dbReference type="NCBI Taxonomy" id="38727"/>
    <lineage>
        <taxon>Eukaryota</taxon>
        <taxon>Viridiplantae</taxon>
        <taxon>Streptophyta</taxon>
        <taxon>Embryophyta</taxon>
        <taxon>Tracheophyta</taxon>
        <taxon>Spermatophyta</taxon>
        <taxon>Magnoliopsida</taxon>
        <taxon>Liliopsida</taxon>
        <taxon>Poales</taxon>
        <taxon>Poaceae</taxon>
        <taxon>PACMAD clade</taxon>
        <taxon>Panicoideae</taxon>
        <taxon>Panicodae</taxon>
        <taxon>Paniceae</taxon>
        <taxon>Panicinae</taxon>
        <taxon>Panicum</taxon>
        <taxon>Panicum sect. Hiantes</taxon>
    </lineage>
</organism>
<evidence type="ECO:0000313" key="2">
    <source>
        <dbReference type="Proteomes" id="UP000823388"/>
    </source>
</evidence>
<reference evidence="1" key="1">
    <citation type="submission" date="2020-05" db="EMBL/GenBank/DDBJ databases">
        <title>WGS assembly of Panicum virgatum.</title>
        <authorList>
            <person name="Lovell J.T."/>
            <person name="Jenkins J."/>
            <person name="Shu S."/>
            <person name="Juenger T.E."/>
            <person name="Schmutz J."/>
        </authorList>
    </citation>
    <scope>NUCLEOTIDE SEQUENCE</scope>
    <source>
        <strain evidence="1">AP13</strain>
    </source>
</reference>
<dbReference type="EMBL" id="CM029041">
    <property type="protein sequence ID" value="KAG2628370.1"/>
    <property type="molecule type" value="Genomic_DNA"/>
</dbReference>
<dbReference type="EMBL" id="CM029041">
    <property type="protein sequence ID" value="KAG2628371.1"/>
    <property type="molecule type" value="Genomic_DNA"/>
</dbReference>
<dbReference type="PANTHER" id="PTHR33186:SF15">
    <property type="entry name" value="OS06G0249850 PROTEIN"/>
    <property type="match status" value="1"/>
</dbReference>
<accession>A0A8T0UVM3</accession>
<dbReference type="Proteomes" id="UP000823388">
    <property type="component" value="Chromosome 3K"/>
</dbReference>
<gene>
    <name evidence="1" type="ORF">PVAP13_3KG244200</name>
</gene>
<comment type="caution">
    <text evidence="1">The sequence shown here is derived from an EMBL/GenBank/DDBJ whole genome shotgun (WGS) entry which is preliminary data.</text>
</comment>
<sequence length="241" mass="26887">MTDERRELPALPLDDPWPYIWKAAVLCAAHGACDHLDCHHGPFLVVFIDVIAEQIIVYVYSSEAGAWSEPTNGPDFLEYFPNRARTALVGNALYFVLEETSGILKYDLAAGDSSFIEISGGYANFAVLMTMEDGELEFARVESSLFVWEMEEVDPEGDDGWLRVIELEMMLPDDALPMLSYFLGLVHGIGLFYVGTDDGLFTMDPKSNQVRKVCSDSKICSAVPYMSFYTPDFSQYGLVPV</sequence>
<name>A0A8T0UVM3_PANVG</name>
<evidence type="ECO:0008006" key="3">
    <source>
        <dbReference type="Google" id="ProtNLM"/>
    </source>
</evidence>